<dbReference type="GO" id="GO:0140096">
    <property type="term" value="F:catalytic activity, acting on a protein"/>
    <property type="evidence" value="ECO:0007669"/>
    <property type="project" value="UniProtKB-ARBA"/>
</dbReference>
<name>A0A398CRQ2_9BACL</name>
<accession>A0A398CRQ2</accession>
<comment type="caution">
    <text evidence="1">The sequence shown here is derived from an EMBL/GenBank/DDBJ whole genome shotgun (WGS) entry which is preliminary data.</text>
</comment>
<sequence>MANMKYELIAEIENQIFYIASFNHMGNTLCESFEIRNEEGTILNSGCVAFGIDRWAYALLLKHGTDLEEWPPGLKQLFFPEG</sequence>
<evidence type="ECO:0008006" key="3">
    <source>
        <dbReference type="Google" id="ProtNLM"/>
    </source>
</evidence>
<evidence type="ECO:0000313" key="1">
    <source>
        <dbReference type="EMBL" id="RIE05265.1"/>
    </source>
</evidence>
<dbReference type="GO" id="GO:0016740">
    <property type="term" value="F:transferase activity"/>
    <property type="evidence" value="ECO:0007669"/>
    <property type="project" value="UniProtKB-ARBA"/>
</dbReference>
<dbReference type="InterPro" id="IPR045864">
    <property type="entry name" value="aa-tRNA-synth_II/BPL/LPL"/>
</dbReference>
<organism evidence="1 2">
    <name type="scientific">Cohnella faecalis</name>
    <dbReference type="NCBI Taxonomy" id="2315694"/>
    <lineage>
        <taxon>Bacteria</taxon>
        <taxon>Bacillati</taxon>
        <taxon>Bacillota</taxon>
        <taxon>Bacilli</taxon>
        <taxon>Bacillales</taxon>
        <taxon>Paenibacillaceae</taxon>
        <taxon>Cohnella</taxon>
    </lineage>
</organism>
<evidence type="ECO:0000313" key="2">
    <source>
        <dbReference type="Proteomes" id="UP000266340"/>
    </source>
</evidence>
<reference evidence="1 2" key="1">
    <citation type="submission" date="2018-09" db="EMBL/GenBank/DDBJ databases">
        <title>Cohnella cavernae sp. nov., isolated from a karst cave.</title>
        <authorList>
            <person name="Zhu H."/>
        </authorList>
    </citation>
    <scope>NUCLEOTIDE SEQUENCE [LARGE SCALE GENOMIC DNA]</scope>
    <source>
        <strain evidence="1 2">K2E09-144</strain>
    </source>
</reference>
<dbReference type="Proteomes" id="UP000266340">
    <property type="component" value="Unassembled WGS sequence"/>
</dbReference>
<dbReference type="Gene3D" id="3.30.930.10">
    <property type="entry name" value="Bira Bifunctional Protein, Domain 2"/>
    <property type="match status" value="1"/>
</dbReference>
<dbReference type="EMBL" id="QXJM01000014">
    <property type="protein sequence ID" value="RIE05265.1"/>
    <property type="molecule type" value="Genomic_DNA"/>
</dbReference>
<protein>
    <recommendedName>
        <fullName evidence="3">Aminoacyl-tRNA synthetase class II (G/ P/ S/T) domain-containing protein</fullName>
    </recommendedName>
</protein>
<gene>
    <name evidence="1" type="ORF">D3H35_01720</name>
</gene>
<keyword evidence="2" id="KW-1185">Reference proteome</keyword>
<proteinExistence type="predicted"/>
<dbReference type="AlphaFoldDB" id="A0A398CRQ2"/>